<proteinExistence type="inferred from homology"/>
<sequence>MTVPSKSSGAPSFEALLDRDDIVWMGQNTTHLAPAPEVVEALEQSTAKHEFNVYAPAGGFQELRERIVDDLRGPESDLPLDAWITDGAVGGLHHICTTLAPSLSQIIVSDPGWPWPARFVSLSGVPIRVLPVYDEPTRLMQAAQIAEVIRPQSLIYLIDPLNPLGASYTRDELQAIVDLARKTGSTIIHDCTYRHFADQHTLAAELYPEGTFSTYSFSKWLGLAGLRVGAIVAEPSLLASITAIPANPLGASIQGQRAALAGLRVKGPWLENLRAVNRANLERVEQIVEQSGLGTVVVSPSQGNFLAVDLGDSGWTADALCDSLLEEGVFIRPGTYQSPLYGERFVKISTSVPPEWIERFGAVWADRAARGPGAFAVEAIGTVGAPAEAVEA</sequence>
<dbReference type="InterPro" id="IPR004839">
    <property type="entry name" value="Aminotransferase_I/II_large"/>
</dbReference>
<comment type="caution">
    <text evidence="8">The sequence shown here is derived from an EMBL/GenBank/DDBJ whole genome shotgun (WGS) entry which is preliminary data.</text>
</comment>
<dbReference type="Pfam" id="PF00155">
    <property type="entry name" value="Aminotran_1_2"/>
    <property type="match status" value="1"/>
</dbReference>
<evidence type="ECO:0000256" key="1">
    <source>
        <dbReference type="ARBA" id="ARBA00001933"/>
    </source>
</evidence>
<evidence type="ECO:0000313" key="9">
    <source>
        <dbReference type="Proteomes" id="UP001165587"/>
    </source>
</evidence>
<dbReference type="EC" id="2.6.1.-" evidence="6"/>
<dbReference type="GO" id="GO:0006520">
    <property type="term" value="P:amino acid metabolic process"/>
    <property type="evidence" value="ECO:0007669"/>
    <property type="project" value="InterPro"/>
</dbReference>
<keyword evidence="3 6" id="KW-0032">Aminotransferase</keyword>
<feature type="domain" description="Aminotransferase class I/classII large" evidence="7">
    <location>
        <begin position="21"/>
        <end position="359"/>
    </location>
</feature>
<comment type="similarity">
    <text evidence="2 6">Belongs to the class-I pyridoxal-phosphate-dependent aminotransferase family.</text>
</comment>
<evidence type="ECO:0000256" key="5">
    <source>
        <dbReference type="ARBA" id="ARBA00022898"/>
    </source>
</evidence>
<keyword evidence="9" id="KW-1185">Reference proteome</keyword>
<dbReference type="Proteomes" id="UP001165587">
    <property type="component" value="Unassembled WGS sequence"/>
</dbReference>
<dbReference type="PROSITE" id="PS00105">
    <property type="entry name" value="AA_TRANSFER_CLASS_1"/>
    <property type="match status" value="1"/>
</dbReference>
<keyword evidence="4 6" id="KW-0808">Transferase</keyword>
<organism evidence="8 9">
    <name type="scientific">Herbiconiux oxytropis</name>
    <dbReference type="NCBI Taxonomy" id="2970915"/>
    <lineage>
        <taxon>Bacteria</taxon>
        <taxon>Bacillati</taxon>
        <taxon>Actinomycetota</taxon>
        <taxon>Actinomycetes</taxon>
        <taxon>Micrococcales</taxon>
        <taxon>Microbacteriaceae</taxon>
        <taxon>Herbiconiux</taxon>
    </lineage>
</organism>
<evidence type="ECO:0000256" key="6">
    <source>
        <dbReference type="RuleBase" id="RU000481"/>
    </source>
</evidence>
<protein>
    <recommendedName>
        <fullName evidence="6">Aminotransferase</fullName>
        <ecNumber evidence="6">2.6.1.-</ecNumber>
    </recommendedName>
</protein>
<reference evidence="8" key="1">
    <citation type="submission" date="2022-08" db="EMBL/GenBank/DDBJ databases">
        <authorList>
            <person name="Deng Y."/>
            <person name="Han X.-F."/>
            <person name="Zhang Y.-Q."/>
        </authorList>
    </citation>
    <scope>NUCLEOTIDE SEQUENCE</scope>
    <source>
        <strain evidence="8">CPCC 203407</strain>
    </source>
</reference>
<keyword evidence="5" id="KW-0663">Pyridoxal phosphate</keyword>
<accession>A0AA41XIP1</accession>
<evidence type="ECO:0000259" key="7">
    <source>
        <dbReference type="Pfam" id="PF00155"/>
    </source>
</evidence>
<evidence type="ECO:0000256" key="4">
    <source>
        <dbReference type="ARBA" id="ARBA00022679"/>
    </source>
</evidence>
<dbReference type="EMBL" id="JANLCK010000009">
    <property type="protein sequence ID" value="MCS5727229.1"/>
    <property type="molecule type" value="Genomic_DNA"/>
</dbReference>
<dbReference type="InterPro" id="IPR015424">
    <property type="entry name" value="PyrdxlP-dep_Trfase"/>
</dbReference>
<dbReference type="InterPro" id="IPR004838">
    <property type="entry name" value="NHTrfase_class1_PyrdxlP-BS"/>
</dbReference>
<dbReference type="GO" id="GO:0008483">
    <property type="term" value="F:transaminase activity"/>
    <property type="evidence" value="ECO:0007669"/>
    <property type="project" value="UniProtKB-KW"/>
</dbReference>
<dbReference type="AlphaFoldDB" id="A0AA41XIP1"/>
<dbReference type="RefSeq" id="WP_259530205.1">
    <property type="nucleotide sequence ID" value="NZ_JANLCK010000009.1"/>
</dbReference>
<dbReference type="CDD" id="cd00609">
    <property type="entry name" value="AAT_like"/>
    <property type="match status" value="1"/>
</dbReference>
<name>A0AA41XIP1_9MICO</name>
<comment type="cofactor">
    <cofactor evidence="1 6">
        <name>pyridoxal 5'-phosphate</name>
        <dbReference type="ChEBI" id="CHEBI:597326"/>
    </cofactor>
</comment>
<gene>
    <name evidence="8" type="ORF">N1028_15125</name>
</gene>
<dbReference type="NCBIfam" id="NF004870">
    <property type="entry name" value="PRK06225.1"/>
    <property type="match status" value="1"/>
</dbReference>
<dbReference type="SUPFAM" id="SSF53383">
    <property type="entry name" value="PLP-dependent transferases"/>
    <property type="match status" value="1"/>
</dbReference>
<evidence type="ECO:0000256" key="3">
    <source>
        <dbReference type="ARBA" id="ARBA00022576"/>
    </source>
</evidence>
<evidence type="ECO:0000256" key="2">
    <source>
        <dbReference type="ARBA" id="ARBA00007441"/>
    </source>
</evidence>
<dbReference type="InterPro" id="IPR015421">
    <property type="entry name" value="PyrdxlP-dep_Trfase_major"/>
</dbReference>
<dbReference type="InterPro" id="IPR050596">
    <property type="entry name" value="AspAT/PAT-like"/>
</dbReference>
<dbReference type="PANTHER" id="PTHR46383">
    <property type="entry name" value="ASPARTATE AMINOTRANSFERASE"/>
    <property type="match status" value="1"/>
</dbReference>
<dbReference type="GO" id="GO:0030170">
    <property type="term" value="F:pyridoxal phosphate binding"/>
    <property type="evidence" value="ECO:0007669"/>
    <property type="project" value="InterPro"/>
</dbReference>
<dbReference type="Gene3D" id="3.40.640.10">
    <property type="entry name" value="Type I PLP-dependent aspartate aminotransferase-like (Major domain)"/>
    <property type="match status" value="1"/>
</dbReference>
<evidence type="ECO:0000313" key="8">
    <source>
        <dbReference type="EMBL" id="MCS5727229.1"/>
    </source>
</evidence>
<dbReference type="PANTHER" id="PTHR46383:SF1">
    <property type="entry name" value="ASPARTATE AMINOTRANSFERASE"/>
    <property type="match status" value="1"/>
</dbReference>